<name>A0A448N070_9ACTN</name>
<dbReference type="EMBL" id="LR134406">
    <property type="protein sequence ID" value="VEH70838.1"/>
    <property type="molecule type" value="Genomic_DNA"/>
</dbReference>
<gene>
    <name evidence="2" type="ORF">NCTC12967_02144</name>
</gene>
<dbReference type="AlphaFoldDB" id="A0A448N070"/>
<feature type="compositionally biased region" description="Basic and acidic residues" evidence="1">
    <location>
        <begin position="1"/>
        <end position="14"/>
    </location>
</feature>
<reference evidence="2 3" key="1">
    <citation type="submission" date="2018-12" db="EMBL/GenBank/DDBJ databases">
        <authorList>
            <consortium name="Pathogen Informatics"/>
        </authorList>
    </citation>
    <scope>NUCLEOTIDE SEQUENCE [LARGE SCALE GENOMIC DNA]</scope>
    <source>
        <strain evidence="2 3">NCTC12967</strain>
    </source>
</reference>
<feature type="compositionally biased region" description="Basic and acidic residues" evidence="1">
    <location>
        <begin position="206"/>
        <end position="216"/>
    </location>
</feature>
<dbReference type="Proteomes" id="UP000273044">
    <property type="component" value="Chromosome"/>
</dbReference>
<proteinExistence type="predicted"/>
<evidence type="ECO:0000313" key="3">
    <source>
        <dbReference type="Proteomes" id="UP000273044"/>
    </source>
</evidence>
<organism evidence="2 3">
    <name type="scientific">Arachnia propionica</name>
    <dbReference type="NCBI Taxonomy" id="1750"/>
    <lineage>
        <taxon>Bacteria</taxon>
        <taxon>Bacillati</taxon>
        <taxon>Actinomycetota</taxon>
        <taxon>Actinomycetes</taxon>
        <taxon>Propionibacteriales</taxon>
        <taxon>Propionibacteriaceae</taxon>
        <taxon>Arachnia</taxon>
    </lineage>
</organism>
<protein>
    <submittedName>
        <fullName evidence="2">Uncharacterized protein</fullName>
    </submittedName>
</protein>
<evidence type="ECO:0000313" key="2">
    <source>
        <dbReference type="EMBL" id="VEH70838.1"/>
    </source>
</evidence>
<feature type="region of interest" description="Disordered" evidence="1">
    <location>
        <begin position="1"/>
        <end position="42"/>
    </location>
</feature>
<sequence length="332" mass="36534">MEVDRGDGRKHYASDPEGTFRSQDDRLRHSDNGQFAEDPYAHRPKGIKYYARKILLGDHDWNNPALAERTKADTRIWDEARTKARTDRRAATQAINDIETLKTRDGKKLQLDTTDKSYRKLAEEVKNTSHKLDPESQAKAEQIRNSLEAAADSASDLRKVSEWAGDRAGHHLTLDHAPGANGMGRKHLLGEPADTPDGAKPTGAGKGDRFSTEGDSRLVVGENKGGDSPGLGSRETAAGPRAQQGTAEYVMDLLSGKNQDPRLLETLTALEHSPEHAGFFQKLKTEGVEVVYEMVNARTDGTVRVGQFDLGGKVILKLKDGQLIAEFIKKET</sequence>
<feature type="compositionally biased region" description="Basic and acidic residues" evidence="1">
    <location>
        <begin position="22"/>
        <end position="31"/>
    </location>
</feature>
<evidence type="ECO:0000256" key="1">
    <source>
        <dbReference type="SAM" id="MobiDB-lite"/>
    </source>
</evidence>
<feature type="region of interest" description="Disordered" evidence="1">
    <location>
        <begin position="171"/>
        <end position="243"/>
    </location>
</feature>
<accession>A0A448N070</accession>
<keyword evidence="3" id="KW-1185">Reference proteome</keyword>